<accession>A0ABX3MJA4</accession>
<name>A0ABX3MJA4_9XANT</name>
<dbReference type="EMBL" id="LOKQ01000054">
    <property type="protein sequence ID" value="OOX20879.1"/>
    <property type="molecule type" value="Genomic_DNA"/>
</dbReference>
<dbReference type="Proteomes" id="UP000191089">
    <property type="component" value="Unassembled WGS sequence"/>
</dbReference>
<sequence length="109" mass="12364">MALSDDFAWDTDQWGTAWLKCRGSIVASVAGTVFPDGRWIAYVNRHRGSTTRYPHAYFRSQVAGMRSVERWAGAHAMRLLREVETGGCQRSAGHPHFREGKRLARKMRG</sequence>
<dbReference type="RefSeq" id="WP_078560625.1">
    <property type="nucleotide sequence ID" value="NZ_LOKQ01000054.1"/>
</dbReference>
<evidence type="ECO:0000313" key="3">
    <source>
        <dbReference type="Proteomes" id="UP000191089"/>
    </source>
</evidence>
<evidence type="ECO:0000313" key="2">
    <source>
        <dbReference type="EMBL" id="OOX20879.1"/>
    </source>
</evidence>
<organism evidence="2 3">
    <name type="scientific">Xanthomonas axonopodis pv. cajani</name>
    <dbReference type="NCBI Taxonomy" id="487827"/>
    <lineage>
        <taxon>Bacteria</taxon>
        <taxon>Pseudomonadati</taxon>
        <taxon>Pseudomonadota</taxon>
        <taxon>Gammaproteobacteria</taxon>
        <taxon>Lysobacterales</taxon>
        <taxon>Lysobacteraceae</taxon>
        <taxon>Xanthomonas</taxon>
    </lineage>
</organism>
<keyword evidence="3" id="KW-1185">Reference proteome</keyword>
<reference evidence="2 3" key="1">
    <citation type="submission" date="2015-12" db="EMBL/GenBank/DDBJ databases">
        <authorList>
            <person name="Bansal K."/>
            <person name="Midha S."/>
            <person name="Patil P.B."/>
        </authorList>
    </citation>
    <scope>NUCLEOTIDE SEQUENCE [LARGE SCALE GENOMIC DNA]</scope>
    <source>
        <strain evidence="2 3">LMG558</strain>
    </source>
</reference>
<gene>
    <name evidence="2" type="ORF">Xcaj_21995</name>
</gene>
<protein>
    <submittedName>
        <fullName evidence="2">Uncharacterized protein</fullName>
    </submittedName>
</protein>
<feature type="region of interest" description="Disordered" evidence="1">
    <location>
        <begin position="88"/>
        <end position="109"/>
    </location>
</feature>
<comment type="caution">
    <text evidence="2">The sequence shown here is derived from an EMBL/GenBank/DDBJ whole genome shotgun (WGS) entry which is preliminary data.</text>
</comment>
<proteinExistence type="predicted"/>
<evidence type="ECO:0000256" key="1">
    <source>
        <dbReference type="SAM" id="MobiDB-lite"/>
    </source>
</evidence>